<dbReference type="PANTHER" id="PTHR30121">
    <property type="entry name" value="UNCHARACTERIZED PROTEIN YJGR-RELATED"/>
    <property type="match status" value="1"/>
</dbReference>
<dbReference type="KEGG" id="kphy:AOZ06_08395"/>
<dbReference type="InterPro" id="IPR051162">
    <property type="entry name" value="T4SS_component"/>
</dbReference>
<sequence length="887" mass="95847">MLSWVPAALDQAPESVIVATTAAAVGPSTVSATGWVEDYLRDPGGALLTVFTRLRDLAVDWGPTAAPVLAVLTTTVVAGRRWWTRRCHQRLLADARQVTVLAPPAVDPAGGTALWSNLVGLLRPGWRRAFTGQPHVACEYVFSEAGVGIRLWVPGVIPPGLVERAVEAAWPGAHTRVSPAEPPLPGAGEGQRRLVVGGELRLARPESLPIRSGFDADPLRALIGAPVGLGRDEYACVQVLARPVTGRRVQKARRAARKVHTGRSHRLVGRLLDTVTPGMSGRTRRSASALTKTGALHSDPQTSLEYAAQNRAIVSKQRGSQFETVVRYAVATLLPADTADGEIRTTRDIARGRAHALAASFASYTEHNHYTRHRIHNPGRVIDSRRLGHGDLLSVPELAAIAHLPTDEAIPGIQRAGARAIAPPPGIATPGPEAKPLGVTDTGHPRPVGLRVPDARHHLHVIGATGSGKSTLLGNMILADAEAGRGIVLIDPKGDLVTDVLSRLPASAADRVVIFDADSKARPPCLNPLDGGETDLTVDNLVSVFRRVYSAFWGPRTDDVMRAACLTLRTQEGVATLADLPKLLADDAFRSRVTAGIVDPVLRGFWSWYEELTDSSRSQVISPLMNKLRAFLLRPFVRDAIAGGNSTVDMSRVLDGGICLVRIPKGSLGEETTRLVGSLVVARTWQATTGRARTPQRQRRDASLVIDECHNFLNLPYPIEDMLAEARGFRVAMTLAHQHLGQLPRELREGMSTNARSKIFFNASPEDARELSRHTAPRLSDHDLAHLGAYHAAARLVLAGEEAQPFTMLTQPLPPAIPGRAREIRAIARRAMHNRVSRDTTPETGPQPTVQPRRQSPSSDQALSGRNTHRRPSGRQPRSADPRRQQP</sequence>
<dbReference type="PANTHER" id="PTHR30121:SF11">
    <property type="entry name" value="AAA+ ATPASE DOMAIN-CONTAINING PROTEIN"/>
    <property type="match status" value="1"/>
</dbReference>
<dbReference type="InterPro" id="IPR002789">
    <property type="entry name" value="HerA_central"/>
</dbReference>
<dbReference type="InterPro" id="IPR058441">
    <property type="entry name" value="DUF8128"/>
</dbReference>
<feature type="domain" description="DUF8128" evidence="3">
    <location>
        <begin position="133"/>
        <end position="408"/>
    </location>
</feature>
<dbReference type="AlphaFoldDB" id="A0A0N9IH27"/>
<evidence type="ECO:0000259" key="3">
    <source>
        <dbReference type="Pfam" id="PF26449"/>
    </source>
</evidence>
<feature type="region of interest" description="Disordered" evidence="1">
    <location>
        <begin position="832"/>
        <end position="887"/>
    </location>
</feature>
<dbReference type="Gene3D" id="3.40.50.300">
    <property type="entry name" value="P-loop containing nucleotide triphosphate hydrolases"/>
    <property type="match status" value="2"/>
</dbReference>
<dbReference type="Proteomes" id="UP000063699">
    <property type="component" value="Chromosome"/>
</dbReference>
<keyword evidence="5" id="KW-1185">Reference proteome</keyword>
<proteinExistence type="predicted"/>
<organism evidence="4 5">
    <name type="scientific">Kibdelosporangium phytohabitans</name>
    <dbReference type="NCBI Taxonomy" id="860235"/>
    <lineage>
        <taxon>Bacteria</taxon>
        <taxon>Bacillati</taxon>
        <taxon>Actinomycetota</taxon>
        <taxon>Actinomycetes</taxon>
        <taxon>Pseudonocardiales</taxon>
        <taxon>Pseudonocardiaceae</taxon>
        <taxon>Kibdelosporangium</taxon>
    </lineage>
</organism>
<feature type="compositionally biased region" description="Polar residues" evidence="1">
    <location>
        <begin position="842"/>
        <end position="866"/>
    </location>
</feature>
<evidence type="ECO:0000313" key="5">
    <source>
        <dbReference type="Proteomes" id="UP000063699"/>
    </source>
</evidence>
<evidence type="ECO:0000313" key="4">
    <source>
        <dbReference type="EMBL" id="ALG14633.1"/>
    </source>
</evidence>
<accession>A0A0N9IH27</accession>
<dbReference type="STRING" id="860235.AOZ06_08395"/>
<feature type="region of interest" description="Disordered" evidence="1">
    <location>
        <begin position="275"/>
        <end position="296"/>
    </location>
</feature>
<evidence type="ECO:0000259" key="2">
    <source>
        <dbReference type="Pfam" id="PF01935"/>
    </source>
</evidence>
<dbReference type="SUPFAM" id="SSF52540">
    <property type="entry name" value="P-loop containing nucleoside triphosphate hydrolases"/>
    <property type="match status" value="1"/>
</dbReference>
<gene>
    <name evidence="4" type="ORF">AOZ06_08395</name>
</gene>
<dbReference type="InterPro" id="IPR027417">
    <property type="entry name" value="P-loop_NTPase"/>
</dbReference>
<feature type="compositionally biased region" description="Basic and acidic residues" evidence="1">
    <location>
        <begin position="878"/>
        <end position="887"/>
    </location>
</feature>
<dbReference type="EMBL" id="CP012752">
    <property type="protein sequence ID" value="ALG14633.1"/>
    <property type="molecule type" value="Genomic_DNA"/>
</dbReference>
<name>A0A0N9IH27_9PSEU</name>
<dbReference type="Pfam" id="PF01935">
    <property type="entry name" value="DUF87"/>
    <property type="match status" value="1"/>
</dbReference>
<evidence type="ECO:0000256" key="1">
    <source>
        <dbReference type="SAM" id="MobiDB-lite"/>
    </source>
</evidence>
<dbReference type="Pfam" id="PF26449">
    <property type="entry name" value="DUF8128"/>
    <property type="match status" value="1"/>
</dbReference>
<reference evidence="4 5" key="1">
    <citation type="submission" date="2015-07" db="EMBL/GenBank/DDBJ databases">
        <title>Genome sequencing of Kibdelosporangium phytohabitans.</title>
        <authorList>
            <person name="Qin S."/>
            <person name="Xing K."/>
        </authorList>
    </citation>
    <scope>NUCLEOTIDE SEQUENCE [LARGE SCALE GENOMIC DNA]</scope>
    <source>
        <strain evidence="4 5">KLBMP1111</strain>
    </source>
</reference>
<dbReference type="CDD" id="cd01127">
    <property type="entry name" value="TrwB_TraG_TraD_VirD4"/>
    <property type="match status" value="2"/>
</dbReference>
<feature type="domain" description="Helicase HerA central" evidence="2">
    <location>
        <begin position="447"/>
        <end position="569"/>
    </location>
</feature>
<protein>
    <submittedName>
        <fullName evidence="4">Type VI secretion protein</fullName>
    </submittedName>
</protein>